<feature type="transmembrane region" description="Helical" evidence="7">
    <location>
        <begin position="108"/>
        <end position="130"/>
    </location>
</feature>
<dbReference type="PANTHER" id="PTHR30477:SF0">
    <property type="entry name" value="METAL TRANSPORT SYSTEM MEMBRANE PROTEIN TM_0125-RELATED"/>
    <property type="match status" value="1"/>
</dbReference>
<name>A0A343TGR0_9EURY</name>
<keyword evidence="4 7" id="KW-1133">Transmembrane helix</keyword>
<dbReference type="GeneID" id="37876970"/>
<organism evidence="8 9">
    <name type="scientific">Halalkaliarchaeum desulfuricum</name>
    <dbReference type="NCBI Taxonomy" id="2055893"/>
    <lineage>
        <taxon>Archaea</taxon>
        <taxon>Methanobacteriati</taxon>
        <taxon>Methanobacteriota</taxon>
        <taxon>Stenosarchaea group</taxon>
        <taxon>Halobacteria</taxon>
        <taxon>Halobacteriales</taxon>
        <taxon>Haloferacaceae</taxon>
        <taxon>Halalkaliarchaeum</taxon>
    </lineage>
</organism>
<evidence type="ECO:0000256" key="1">
    <source>
        <dbReference type="ARBA" id="ARBA00004141"/>
    </source>
</evidence>
<dbReference type="CDD" id="cd06550">
    <property type="entry name" value="TM_ABC_iron-siderophores_like"/>
    <property type="match status" value="1"/>
</dbReference>
<dbReference type="Gene3D" id="1.10.3470.10">
    <property type="entry name" value="ABC transporter involved in vitamin B12 uptake, BtuC"/>
    <property type="match status" value="1"/>
</dbReference>
<keyword evidence="3 7" id="KW-0812">Transmembrane</keyword>
<accession>A0A343TGR0</accession>
<dbReference type="InterPro" id="IPR037294">
    <property type="entry name" value="ABC_BtuC-like"/>
</dbReference>
<dbReference type="EMBL" id="CP025066">
    <property type="protein sequence ID" value="AUX08282.1"/>
    <property type="molecule type" value="Genomic_DNA"/>
</dbReference>
<dbReference type="PANTHER" id="PTHR30477">
    <property type="entry name" value="ABC-TRANSPORTER METAL-BINDING PROTEIN"/>
    <property type="match status" value="1"/>
</dbReference>
<feature type="transmembrane region" description="Helical" evidence="7">
    <location>
        <begin position="166"/>
        <end position="184"/>
    </location>
</feature>
<gene>
    <name evidence="8" type="primary">znuB</name>
    <name evidence="8" type="ORF">AArcSl_0632</name>
</gene>
<reference evidence="9" key="1">
    <citation type="submission" date="2017-11" db="EMBL/GenBank/DDBJ databases">
        <title>Phenotypic and genomic properties of facultatively anaerobic sulfur-reducing natronoarchaea from hypersaline soda lakes.</title>
        <authorList>
            <person name="Sorokin D.Y."/>
            <person name="Kublanov I.V."/>
            <person name="Roman P."/>
            <person name="Sinninghe Damste J.S."/>
            <person name="Golyshin P.N."/>
            <person name="Rojo D."/>
            <person name="Ciordia S."/>
            <person name="Mena M.D.C."/>
            <person name="Ferrer M."/>
            <person name="Messina E."/>
            <person name="Smedile F."/>
            <person name="La Spada G."/>
            <person name="La Cono V."/>
            <person name="Yakimov M.M."/>
        </authorList>
    </citation>
    <scope>NUCLEOTIDE SEQUENCE [LARGE SCALE GENOMIC DNA]</scope>
    <source>
        <strain evidence="9">AArc-Sl</strain>
    </source>
</reference>
<proteinExistence type="inferred from homology"/>
<feature type="transmembrane region" description="Helical" evidence="7">
    <location>
        <begin position="353"/>
        <end position="371"/>
    </location>
</feature>
<evidence type="ECO:0000256" key="3">
    <source>
        <dbReference type="ARBA" id="ARBA00022692"/>
    </source>
</evidence>
<evidence type="ECO:0000313" key="9">
    <source>
        <dbReference type="Proteomes" id="UP000263012"/>
    </source>
</evidence>
<feature type="transmembrane region" description="Helical" evidence="7">
    <location>
        <begin position="327"/>
        <end position="347"/>
    </location>
</feature>
<dbReference type="GO" id="GO:0043190">
    <property type="term" value="C:ATP-binding cassette (ABC) transporter complex"/>
    <property type="evidence" value="ECO:0007669"/>
    <property type="project" value="InterPro"/>
</dbReference>
<dbReference type="Pfam" id="PF00950">
    <property type="entry name" value="ABC-3"/>
    <property type="match status" value="1"/>
</dbReference>
<keyword evidence="5 7" id="KW-0472">Membrane</keyword>
<keyword evidence="9" id="KW-1185">Reference proteome</keyword>
<comment type="similarity">
    <text evidence="2">Belongs to the ABC-3 integral membrane protein family.</text>
</comment>
<comment type="subcellular location">
    <subcellularLocation>
        <location evidence="1">Membrane</location>
        <topology evidence="1">Multi-pass membrane protein</topology>
    </subcellularLocation>
</comment>
<evidence type="ECO:0000313" key="8">
    <source>
        <dbReference type="EMBL" id="AUX08282.1"/>
    </source>
</evidence>
<sequence length="381" mass="39611">MTGEDADRNGRESAVDGGSVAPEQPVGVSDTAVERVVGGWTPREQVELVGIGLTAVLAAVMLAFIGIDWLRDAPGVLGVFGTLAFDRYLAVGVVLDGLLGTNVFRHPFMWRAIATGVLVAIVGPLVGTYLVHRQMALIGETLAHTAFAGVAVGFLFIAVTGWTGSLLFVALVVSVLGALGLQWLAEHTDAYGDVPVAIVLTGSFAVGTLLISWGRDFVAISIDIEDFLFGSLAIVTAEGAQLVAAMSVGVVALVAYNYKQFLFITFDEQAARVARLNVRWYNALLIVMTAVVVVGAMQILGVILVAGLLVIPVAAASQIAHSFRETLFLSILFGQVSVLGGLAFAISASLPPGGSIIVVAIGIYLLAVAASDRSIGGISVH</sequence>
<dbReference type="AlphaFoldDB" id="A0A343TGR0"/>
<evidence type="ECO:0000256" key="7">
    <source>
        <dbReference type="SAM" id="Phobius"/>
    </source>
</evidence>
<dbReference type="GO" id="GO:0055085">
    <property type="term" value="P:transmembrane transport"/>
    <property type="evidence" value="ECO:0007669"/>
    <property type="project" value="InterPro"/>
</dbReference>
<evidence type="ECO:0000256" key="5">
    <source>
        <dbReference type="ARBA" id="ARBA00023136"/>
    </source>
</evidence>
<feature type="transmembrane region" description="Helical" evidence="7">
    <location>
        <begin position="142"/>
        <end position="159"/>
    </location>
</feature>
<evidence type="ECO:0000256" key="6">
    <source>
        <dbReference type="SAM" id="MobiDB-lite"/>
    </source>
</evidence>
<dbReference type="Proteomes" id="UP000263012">
    <property type="component" value="Chromosome"/>
</dbReference>
<evidence type="ECO:0000256" key="2">
    <source>
        <dbReference type="ARBA" id="ARBA00008034"/>
    </source>
</evidence>
<feature type="compositionally biased region" description="Basic and acidic residues" evidence="6">
    <location>
        <begin position="1"/>
        <end position="14"/>
    </location>
</feature>
<feature type="transmembrane region" description="Helical" evidence="7">
    <location>
        <begin position="196"/>
        <end position="215"/>
    </location>
</feature>
<dbReference type="KEGG" id="hdf:AArcSl_0632"/>
<protein>
    <submittedName>
        <fullName evidence="8">Zinc transport system permease protein</fullName>
    </submittedName>
</protein>
<dbReference type="SUPFAM" id="SSF81345">
    <property type="entry name" value="ABC transporter involved in vitamin B12 uptake, BtuC"/>
    <property type="match status" value="1"/>
</dbReference>
<feature type="transmembrane region" description="Helical" evidence="7">
    <location>
        <begin position="48"/>
        <end position="70"/>
    </location>
</feature>
<evidence type="ECO:0000256" key="4">
    <source>
        <dbReference type="ARBA" id="ARBA00022989"/>
    </source>
</evidence>
<feature type="region of interest" description="Disordered" evidence="6">
    <location>
        <begin position="1"/>
        <end position="25"/>
    </location>
</feature>
<feature type="transmembrane region" description="Helical" evidence="7">
    <location>
        <begin position="283"/>
        <end position="315"/>
    </location>
</feature>
<feature type="transmembrane region" description="Helical" evidence="7">
    <location>
        <begin position="76"/>
        <end position="96"/>
    </location>
</feature>
<dbReference type="RefSeq" id="WP_119814928.1">
    <property type="nucleotide sequence ID" value="NZ_CP025066.1"/>
</dbReference>
<feature type="transmembrane region" description="Helical" evidence="7">
    <location>
        <begin position="227"/>
        <end position="256"/>
    </location>
</feature>
<dbReference type="InterPro" id="IPR001626">
    <property type="entry name" value="ABC_TroCD"/>
</dbReference>
<dbReference type="OrthoDB" id="330338at2157"/>